<proteinExistence type="predicted"/>
<name>A0A563VSF0_9CYAN</name>
<dbReference type="AlphaFoldDB" id="A0A563VSF0"/>
<accession>A0A563VSF0</accession>
<keyword evidence="2" id="KW-1185">Reference proteome</keyword>
<protein>
    <recommendedName>
        <fullName evidence="3">Transposase</fullName>
    </recommendedName>
</protein>
<sequence length="44" mass="5106">MRFTLLKVKTTTIHFDTNYLIVNSCFRNNYHIKLVTIAECGTAN</sequence>
<gene>
    <name evidence="1" type="ORF">H1P_260006</name>
</gene>
<dbReference type="Proteomes" id="UP000320055">
    <property type="component" value="Unassembled WGS sequence"/>
</dbReference>
<evidence type="ECO:0008006" key="3">
    <source>
        <dbReference type="Google" id="ProtNLM"/>
    </source>
</evidence>
<dbReference type="EMBL" id="CAACVJ010000179">
    <property type="protein sequence ID" value="VEP14355.1"/>
    <property type="molecule type" value="Genomic_DNA"/>
</dbReference>
<evidence type="ECO:0000313" key="2">
    <source>
        <dbReference type="Proteomes" id="UP000320055"/>
    </source>
</evidence>
<organism evidence="1 2">
    <name type="scientific">Hyella patelloides LEGE 07179</name>
    <dbReference type="NCBI Taxonomy" id="945734"/>
    <lineage>
        <taxon>Bacteria</taxon>
        <taxon>Bacillati</taxon>
        <taxon>Cyanobacteriota</taxon>
        <taxon>Cyanophyceae</taxon>
        <taxon>Pleurocapsales</taxon>
        <taxon>Hyellaceae</taxon>
        <taxon>Hyella</taxon>
    </lineage>
</organism>
<evidence type="ECO:0000313" key="1">
    <source>
        <dbReference type="EMBL" id="VEP14355.1"/>
    </source>
</evidence>
<reference evidence="1 2" key="1">
    <citation type="submission" date="2019-01" db="EMBL/GenBank/DDBJ databases">
        <authorList>
            <person name="Brito A."/>
        </authorList>
    </citation>
    <scope>NUCLEOTIDE SEQUENCE [LARGE SCALE GENOMIC DNA]</scope>
    <source>
        <strain evidence="1">1</strain>
    </source>
</reference>